<keyword evidence="3" id="KW-1185">Reference proteome</keyword>
<organism evidence="2 3">
    <name type="scientific">Pseudocercospora eumusae</name>
    <dbReference type="NCBI Taxonomy" id="321146"/>
    <lineage>
        <taxon>Eukaryota</taxon>
        <taxon>Fungi</taxon>
        <taxon>Dikarya</taxon>
        <taxon>Ascomycota</taxon>
        <taxon>Pezizomycotina</taxon>
        <taxon>Dothideomycetes</taxon>
        <taxon>Dothideomycetidae</taxon>
        <taxon>Mycosphaerellales</taxon>
        <taxon>Mycosphaerellaceae</taxon>
        <taxon>Pseudocercospora</taxon>
    </lineage>
</organism>
<accession>A0A139HLY1</accession>
<evidence type="ECO:0000313" key="2">
    <source>
        <dbReference type="EMBL" id="KXT03515.1"/>
    </source>
</evidence>
<sequence length="114" mass="12574">MGRPKGVIGMKWDDTRERELLLSIIQQLQPSPSGLDWAAIVNIMGGDASEAACKLKFSKLKKAADEVGKGHMPETPKVKGGKKRKTEAEDDEEDTPKPKKGNVKQEKTEDEDEV</sequence>
<reference evidence="2 3" key="1">
    <citation type="submission" date="2015-07" db="EMBL/GenBank/DDBJ databases">
        <title>Comparative genomics of the Sigatoka disease complex on banana suggests a link between parallel evolutionary changes in Pseudocercospora fijiensis and Pseudocercospora eumusae and increased virulence on the banana host.</title>
        <authorList>
            <person name="Chang T.-C."/>
            <person name="Salvucci A."/>
            <person name="Crous P.W."/>
            <person name="Stergiopoulos I."/>
        </authorList>
    </citation>
    <scope>NUCLEOTIDE SEQUENCE [LARGE SCALE GENOMIC DNA]</scope>
    <source>
        <strain evidence="2 3">CBS 114824</strain>
    </source>
</reference>
<dbReference type="EMBL" id="LFZN01000030">
    <property type="protein sequence ID" value="KXT03515.1"/>
    <property type="molecule type" value="Genomic_DNA"/>
</dbReference>
<dbReference type="AlphaFoldDB" id="A0A139HLY1"/>
<gene>
    <name evidence="2" type="ORF">AC578_1626</name>
</gene>
<dbReference type="Proteomes" id="UP000070133">
    <property type="component" value="Unassembled WGS sequence"/>
</dbReference>
<proteinExistence type="predicted"/>
<evidence type="ECO:0000313" key="3">
    <source>
        <dbReference type="Proteomes" id="UP000070133"/>
    </source>
</evidence>
<evidence type="ECO:0000256" key="1">
    <source>
        <dbReference type="SAM" id="MobiDB-lite"/>
    </source>
</evidence>
<feature type="region of interest" description="Disordered" evidence="1">
    <location>
        <begin position="62"/>
        <end position="114"/>
    </location>
</feature>
<evidence type="ECO:0008006" key="4">
    <source>
        <dbReference type="Google" id="ProtNLM"/>
    </source>
</evidence>
<feature type="compositionally biased region" description="Basic and acidic residues" evidence="1">
    <location>
        <begin position="62"/>
        <end position="77"/>
    </location>
</feature>
<protein>
    <recommendedName>
        <fullName evidence="4">Myb-like domain-containing protein</fullName>
    </recommendedName>
</protein>
<comment type="caution">
    <text evidence="2">The sequence shown here is derived from an EMBL/GenBank/DDBJ whole genome shotgun (WGS) entry which is preliminary data.</text>
</comment>
<name>A0A139HLY1_9PEZI</name>